<dbReference type="Proteomes" id="UP000242608">
    <property type="component" value="Segment"/>
</dbReference>
<feature type="region of interest" description="Disordered" evidence="1">
    <location>
        <begin position="304"/>
        <end position="394"/>
    </location>
</feature>
<evidence type="ECO:0000313" key="2">
    <source>
        <dbReference type="EMBL" id="AJG39150.1"/>
    </source>
</evidence>
<reference evidence="2 3" key="1">
    <citation type="journal article" date="2015" name="Elife">
        <title>Unprecedented genomic diversity of RNA viruses in arthropods reveals the ancestry of negative-sense RNA viruses.</title>
        <authorList>
            <person name="Li C.X."/>
            <person name="Shi M."/>
            <person name="Tian J.H."/>
            <person name="Lin X.D."/>
            <person name="Kang Y.J."/>
            <person name="Chen L.J."/>
            <person name="Qin X.C."/>
            <person name="Xu J."/>
            <person name="Holmes E.C."/>
            <person name="Zhang Y.Z."/>
        </authorList>
    </citation>
    <scope>NUCLEOTIDE SEQUENCE [LARGE SCALE GENOMIC DNA]</scope>
    <source>
        <strain evidence="2 3">BL198</strain>
    </source>
</reference>
<keyword evidence="3" id="KW-1185">Reference proteome</keyword>
<dbReference type="GeneID" id="29126923"/>
<protein>
    <submittedName>
        <fullName evidence="2">ORF2</fullName>
    </submittedName>
</protein>
<evidence type="ECO:0000313" key="3">
    <source>
        <dbReference type="Proteomes" id="UP000242608"/>
    </source>
</evidence>
<feature type="region of interest" description="Disordered" evidence="1">
    <location>
        <begin position="1"/>
        <end position="171"/>
    </location>
</feature>
<gene>
    <name evidence="2" type="primary">ORF2</name>
</gene>
<feature type="compositionally biased region" description="Basic and acidic residues" evidence="1">
    <location>
        <begin position="55"/>
        <end position="65"/>
    </location>
</feature>
<accession>A0A0B5KK62</accession>
<feature type="compositionally biased region" description="Polar residues" evidence="1">
    <location>
        <begin position="324"/>
        <end position="337"/>
    </location>
</feature>
<sequence length="488" mass="52028">MSQEGSGNRDDQHMDIDDLGTKLTLPPPSVKEGVPVVNRATRVYREEMGDEDAAGEDRDFPDKLRAPSSPDGATDLGGKSDEEILSLAGHLGKQATPGSRSSVRSRKSLFPTGPSTSKSDPDLSKVPTTPRLRDSSLTTRGKASTSKQAATKETKGATLAPASQITSPTEHPLLKQIDVESEAGFEVALGGSDLEKALPDALHLIRASASKAAAQGGPVPSFGEVPNTFPVTTAKSWVGSTAIMLATMDKMAKLFNLPEFKVVYDKAQTALVVQMPPPASQAIPLRTGRQPGAVFTFAKTTVDVATETEPGPTPSKVPRHAGSGKNQSVQTSFSESNPHPLDSVAGESTQLPEDHSMEEGEESGPRRVASMLADEHTPAPSRRGSIHEAEGDQVSRVPPLSIKLPEPCVVTSPFGQRVELDVLRLVSQDVLRAKLDKWNFLPIYLLAEDPVIKQLCCFMAIGNESFYGAVDTETLNKFIKLLQAAPSV</sequence>
<name>A0A0B5KK62_9RHAB</name>
<dbReference type="RefSeq" id="YP_009304478.1">
    <property type="nucleotide sequence ID" value="NC_031273.1"/>
</dbReference>
<feature type="compositionally biased region" description="Basic and acidic residues" evidence="1">
    <location>
        <begin position="7"/>
        <end position="20"/>
    </location>
</feature>
<organism evidence="2 3">
    <name type="scientific">Taishun Tick Virus</name>
    <dbReference type="NCBI Taxonomy" id="1608090"/>
    <lineage>
        <taxon>Viruses</taxon>
        <taxon>Riboviria</taxon>
        <taxon>Orthornavirae</taxon>
        <taxon>Negarnaviricota</taxon>
        <taxon>Haploviricotina</taxon>
        <taxon>Monjiviricetes</taxon>
        <taxon>Mononegavirales</taxon>
        <taxon>Rhabdoviridae</taxon>
        <taxon>Alpharhabdovirinae</taxon>
        <taxon>Alpharicinrhavirus</taxon>
        <taxon>Alpharicinrhavirus taishun</taxon>
    </lineage>
</organism>
<feature type="compositionally biased region" description="Polar residues" evidence="1">
    <location>
        <begin position="135"/>
        <end position="149"/>
    </location>
</feature>
<dbReference type="EMBL" id="KM817643">
    <property type="protein sequence ID" value="AJG39150.1"/>
    <property type="molecule type" value="Viral_cRNA"/>
</dbReference>
<proteinExistence type="predicted"/>
<dbReference type="KEGG" id="vg:29126923"/>
<evidence type="ECO:0000256" key="1">
    <source>
        <dbReference type="SAM" id="MobiDB-lite"/>
    </source>
</evidence>